<organism evidence="2 3">
    <name type="scientific">Raineya orbicola</name>
    <dbReference type="NCBI Taxonomy" id="2016530"/>
    <lineage>
        <taxon>Bacteria</taxon>
        <taxon>Pseudomonadati</taxon>
        <taxon>Bacteroidota</taxon>
        <taxon>Cytophagia</taxon>
        <taxon>Cytophagales</taxon>
        <taxon>Raineyaceae</taxon>
        <taxon>Raineya</taxon>
    </lineage>
</organism>
<evidence type="ECO:0000313" key="2">
    <source>
        <dbReference type="EMBL" id="PKQ69995.1"/>
    </source>
</evidence>
<reference evidence="2 3" key="1">
    <citation type="submission" date="2017-06" db="EMBL/GenBank/DDBJ databases">
        <title>Raineya orbicola gen. nov., sp. nov. a slightly thermophilic bacterium of the phylum Bacteroidetes and the description of Raineyaceae fam. nov.</title>
        <authorList>
            <person name="Albuquerque L."/>
            <person name="Polonia A.R.M."/>
            <person name="Barroso C."/>
            <person name="Froufe H.J.C."/>
            <person name="Lage O."/>
            <person name="Lobo-Da-Cunha A."/>
            <person name="Egas C."/>
            <person name="Da Costa M.S."/>
        </authorList>
    </citation>
    <scope>NUCLEOTIDE SEQUENCE [LARGE SCALE GENOMIC DNA]</scope>
    <source>
        <strain evidence="2 3">SPSPC-11</strain>
    </source>
</reference>
<name>A0A2N3II38_9BACT</name>
<evidence type="ECO:0000313" key="3">
    <source>
        <dbReference type="Proteomes" id="UP000233387"/>
    </source>
</evidence>
<dbReference type="AlphaFoldDB" id="A0A2N3II38"/>
<dbReference type="Pfam" id="PF09345">
    <property type="entry name" value="SiaC"/>
    <property type="match status" value="1"/>
</dbReference>
<accession>A0A2N3II38</accession>
<dbReference type="RefSeq" id="WP_101358200.1">
    <property type="nucleotide sequence ID" value="NZ_NKXO01000012.1"/>
</dbReference>
<dbReference type="Proteomes" id="UP000233387">
    <property type="component" value="Unassembled WGS sequence"/>
</dbReference>
<keyword evidence="3" id="KW-1185">Reference proteome</keyword>
<evidence type="ECO:0000259" key="1">
    <source>
        <dbReference type="Pfam" id="PF09345"/>
    </source>
</evidence>
<gene>
    <name evidence="2" type="ORF">Rain11_0932</name>
</gene>
<dbReference type="OrthoDB" id="5297629at2"/>
<dbReference type="EMBL" id="NKXO01000012">
    <property type="protein sequence ID" value="PKQ69995.1"/>
    <property type="molecule type" value="Genomic_DNA"/>
</dbReference>
<feature type="domain" description="SiaC family regulatory phosphoprotein" evidence="1">
    <location>
        <begin position="10"/>
        <end position="126"/>
    </location>
</feature>
<sequence>MEDLIIRGEKKTYFTPDVNFSASTGICTISGESYQEETFEFFNRLIAWLEEYIVKIRKPIEMNYKLTYFNTSSARAIQEMVIMLKKYKDQGGNVTINWYYVDEEDSTYEEAEDMQAQVGIRFNMIKMEGND</sequence>
<comment type="caution">
    <text evidence="2">The sequence shown here is derived from an EMBL/GenBank/DDBJ whole genome shotgun (WGS) entry which is preliminary data.</text>
</comment>
<proteinExistence type="predicted"/>
<dbReference type="InterPro" id="IPR018530">
    <property type="entry name" value="SiaC"/>
</dbReference>
<protein>
    <recommendedName>
        <fullName evidence="1">SiaC family regulatory phosphoprotein domain-containing protein</fullName>
    </recommendedName>
</protein>